<dbReference type="GO" id="GO:0061133">
    <property type="term" value="F:endopeptidase activator activity"/>
    <property type="evidence" value="ECO:0007669"/>
    <property type="project" value="TreeGrafter"/>
</dbReference>
<dbReference type="AlphaFoldDB" id="A0A8C5PWZ4"/>
<evidence type="ECO:0000259" key="10">
    <source>
        <dbReference type="Pfam" id="PF02251"/>
    </source>
</evidence>
<dbReference type="OrthoDB" id="6591885at2759"/>
<proteinExistence type="inferred from homology"/>
<evidence type="ECO:0000256" key="4">
    <source>
        <dbReference type="ARBA" id="ARBA00022990"/>
    </source>
</evidence>
<evidence type="ECO:0000256" key="5">
    <source>
        <dbReference type="ARBA" id="ARBA00037467"/>
    </source>
</evidence>
<keyword evidence="3" id="KW-0647">Proteasome</keyword>
<comment type="similarity">
    <text evidence="1">Belongs to the PA28 family.</text>
</comment>
<protein>
    <recommendedName>
        <fullName evidence="7">Proteasome activator complex subunit 2</fullName>
    </recommendedName>
    <alternativeName>
        <fullName evidence="8">Proteasome activator 28 subunit beta</fullName>
    </alternativeName>
</protein>
<feature type="domain" description="Proteasome activator PA28 C-terminal" evidence="11">
    <location>
        <begin position="108"/>
        <end position="249"/>
    </location>
</feature>
<dbReference type="Pfam" id="PF02252">
    <property type="entry name" value="PA28_C"/>
    <property type="match status" value="1"/>
</dbReference>
<dbReference type="Ensembl" id="ENSLLET00000030479.1">
    <property type="protein sequence ID" value="ENSLLEP00000029343.1"/>
    <property type="gene ID" value="ENSLLEG00000018618.1"/>
</dbReference>
<reference evidence="12" key="2">
    <citation type="submission" date="2025-09" db="UniProtKB">
        <authorList>
            <consortium name="Ensembl"/>
        </authorList>
    </citation>
    <scope>IDENTIFICATION</scope>
</reference>
<dbReference type="GO" id="GO:2000045">
    <property type="term" value="P:regulation of G1/S transition of mitotic cell cycle"/>
    <property type="evidence" value="ECO:0007669"/>
    <property type="project" value="TreeGrafter"/>
</dbReference>
<keyword evidence="13" id="KW-1185">Reference proteome</keyword>
<dbReference type="InterPro" id="IPR036252">
    <property type="entry name" value="Proteasome_activ_sf"/>
</dbReference>
<reference evidence="12" key="1">
    <citation type="submission" date="2025-08" db="UniProtKB">
        <authorList>
            <consortium name="Ensembl"/>
        </authorList>
    </citation>
    <scope>IDENTIFICATION</scope>
</reference>
<dbReference type="InterPro" id="IPR003186">
    <property type="entry name" value="PA28_C"/>
</dbReference>
<evidence type="ECO:0000256" key="1">
    <source>
        <dbReference type="ARBA" id="ARBA00005883"/>
    </source>
</evidence>
<keyword evidence="2" id="KW-0597">Phosphoprotein</keyword>
<feature type="domain" description="Proteasome activator PA28 N-terminal" evidence="10">
    <location>
        <begin position="28"/>
        <end position="84"/>
    </location>
</feature>
<evidence type="ECO:0000256" key="8">
    <source>
        <dbReference type="ARBA" id="ARBA00041908"/>
    </source>
</evidence>
<dbReference type="FunFam" id="1.20.120.180:FF:000002">
    <property type="entry name" value="Proteasome activator complex subunit 1"/>
    <property type="match status" value="1"/>
</dbReference>
<dbReference type="SUPFAM" id="SSF47216">
    <property type="entry name" value="Proteasome activator"/>
    <property type="match status" value="1"/>
</dbReference>
<comment type="subunit">
    <text evidence="6">Heterodimer of PSME1 and PSME2, which forms a hexameric ring.</text>
</comment>
<dbReference type="InterPro" id="IPR003185">
    <property type="entry name" value="Proteasome_activ_PA28_N"/>
</dbReference>
<comment type="function">
    <text evidence="5">Implicated in immunoproteasome assembly and required for efficient antigen processing. The PA28 activator complex enhances the generation of class I binding peptides by altering the cleavage pattern of the proteasome.</text>
</comment>
<evidence type="ECO:0000256" key="3">
    <source>
        <dbReference type="ARBA" id="ARBA00022942"/>
    </source>
</evidence>
<evidence type="ECO:0000256" key="7">
    <source>
        <dbReference type="ARBA" id="ARBA00039312"/>
    </source>
</evidence>
<gene>
    <name evidence="12" type="primary">PSME2</name>
</gene>
<evidence type="ECO:0000256" key="9">
    <source>
        <dbReference type="SAM" id="MobiDB-lite"/>
    </source>
</evidence>
<evidence type="ECO:0000313" key="13">
    <source>
        <dbReference type="Proteomes" id="UP000694569"/>
    </source>
</evidence>
<dbReference type="Gene3D" id="1.20.5.120">
    <property type="entry name" value="Proteasome activator pa28, N-terminal domain"/>
    <property type="match status" value="1"/>
</dbReference>
<evidence type="ECO:0000313" key="12">
    <source>
        <dbReference type="Ensembl" id="ENSLLEP00000029343.1"/>
    </source>
</evidence>
<evidence type="ECO:0000259" key="11">
    <source>
        <dbReference type="Pfam" id="PF02252"/>
    </source>
</evidence>
<dbReference type="Gene3D" id="1.20.120.180">
    <property type="entry name" value="Proteasome activator pa28, C-terminal domain"/>
    <property type="match status" value="1"/>
</dbReference>
<feature type="region of interest" description="Disordered" evidence="9">
    <location>
        <begin position="78"/>
        <end position="99"/>
    </location>
</feature>
<dbReference type="GeneTree" id="ENSGT00950000183098"/>
<dbReference type="PANTHER" id="PTHR10660:SF6">
    <property type="entry name" value="PROTEASOME ACTIVATOR COMPLEX SUBUNIT 2"/>
    <property type="match status" value="1"/>
</dbReference>
<feature type="compositionally biased region" description="Basic and acidic residues" evidence="9">
    <location>
        <begin position="89"/>
        <end position="99"/>
    </location>
</feature>
<dbReference type="InterPro" id="IPR036996">
    <property type="entry name" value="PA28_N_sf"/>
</dbReference>
<organism evidence="12 13">
    <name type="scientific">Leptobrachium leishanense</name>
    <name type="common">Leishan spiny toad</name>
    <dbReference type="NCBI Taxonomy" id="445787"/>
    <lineage>
        <taxon>Eukaryota</taxon>
        <taxon>Metazoa</taxon>
        <taxon>Chordata</taxon>
        <taxon>Craniata</taxon>
        <taxon>Vertebrata</taxon>
        <taxon>Euteleostomi</taxon>
        <taxon>Amphibia</taxon>
        <taxon>Batrachia</taxon>
        <taxon>Anura</taxon>
        <taxon>Pelobatoidea</taxon>
        <taxon>Megophryidae</taxon>
        <taxon>Leptobrachium</taxon>
    </lineage>
</organism>
<dbReference type="Pfam" id="PF02251">
    <property type="entry name" value="PA28_N"/>
    <property type="match status" value="1"/>
</dbReference>
<dbReference type="GO" id="GO:0061136">
    <property type="term" value="P:regulation of proteasomal protein catabolic process"/>
    <property type="evidence" value="ECO:0007669"/>
    <property type="project" value="TreeGrafter"/>
</dbReference>
<evidence type="ECO:0000256" key="6">
    <source>
        <dbReference type="ARBA" id="ARBA00038631"/>
    </source>
</evidence>
<keyword evidence="4" id="KW-0007">Acetylation</keyword>
<dbReference type="InterPro" id="IPR009077">
    <property type="entry name" value="Proteasome_activ_PA28"/>
</dbReference>
<dbReference type="PANTHER" id="PTHR10660">
    <property type="entry name" value="PROTEASOME REGULATOR PA28"/>
    <property type="match status" value="1"/>
</dbReference>
<dbReference type="GO" id="GO:0005654">
    <property type="term" value="C:nucleoplasm"/>
    <property type="evidence" value="ECO:0007669"/>
    <property type="project" value="TreeGrafter"/>
</dbReference>
<name>A0A8C5PWZ4_9ANUR</name>
<dbReference type="GO" id="GO:0008537">
    <property type="term" value="C:proteasome activator complex"/>
    <property type="evidence" value="ECO:0007669"/>
    <property type="project" value="InterPro"/>
</dbReference>
<dbReference type="InterPro" id="IPR036997">
    <property type="entry name" value="PA28_C_sf"/>
</dbReference>
<dbReference type="GO" id="GO:0005737">
    <property type="term" value="C:cytoplasm"/>
    <property type="evidence" value="ECO:0007669"/>
    <property type="project" value="TreeGrafter"/>
</dbReference>
<sequence>MELSWGVMTVPGREALSHLLLPLPVPGREVNGFRENLSNQVQHFLFDVTPEKIQTLDVLLKSNHFTVKDLTTLHSELNIPIPDPPAPESEDKMETDKEEKKAPRCGFLKENEKLHKLLHTVLPEIRYLREGCALLITWIHHLIPTIEDGNDFGVSVQEKVVERITAVKTKVEALQTAISKYFTERGDAVAKASKETYVMDYRALVHEKDEAVYVDLRLSIIEVRNFYMELFDITLKNLEKITNPKGEEKSPMY</sequence>
<dbReference type="Proteomes" id="UP000694569">
    <property type="component" value="Unplaced"/>
</dbReference>
<accession>A0A8C5PWZ4</accession>
<evidence type="ECO:0000256" key="2">
    <source>
        <dbReference type="ARBA" id="ARBA00022553"/>
    </source>
</evidence>